<dbReference type="InterPro" id="IPR000847">
    <property type="entry name" value="LysR_HTH_N"/>
</dbReference>
<dbReference type="RefSeq" id="WP_114714556.1">
    <property type="nucleotide sequence ID" value="NZ_KZ857261.1"/>
</dbReference>
<keyword evidence="4" id="KW-0804">Transcription</keyword>
<evidence type="ECO:0000256" key="2">
    <source>
        <dbReference type="ARBA" id="ARBA00023015"/>
    </source>
</evidence>
<dbReference type="SUPFAM" id="SSF46785">
    <property type="entry name" value="Winged helix' DNA-binding domain"/>
    <property type="match status" value="1"/>
</dbReference>
<dbReference type="CDD" id="cd08420">
    <property type="entry name" value="PBP2_CysL_like"/>
    <property type="match status" value="1"/>
</dbReference>
<dbReference type="Pfam" id="PF00126">
    <property type="entry name" value="HTH_1"/>
    <property type="match status" value="1"/>
</dbReference>
<keyword evidence="2" id="KW-0805">Transcription regulation</keyword>
<evidence type="ECO:0000256" key="7">
    <source>
        <dbReference type="ARBA" id="ARBA00083243"/>
    </source>
</evidence>
<comment type="function">
    <text evidence="5">Transcriptional regulator of the ttuABCDE tartrate utilization operon.</text>
</comment>
<evidence type="ECO:0000256" key="3">
    <source>
        <dbReference type="ARBA" id="ARBA00023125"/>
    </source>
</evidence>
<dbReference type="Pfam" id="PF03466">
    <property type="entry name" value="LysR_substrate"/>
    <property type="match status" value="1"/>
</dbReference>
<evidence type="ECO:0000313" key="10">
    <source>
        <dbReference type="Proteomes" id="UP000254939"/>
    </source>
</evidence>
<dbReference type="AlphaFoldDB" id="A0A370KLE1"/>
<dbReference type="Gene3D" id="1.10.10.10">
    <property type="entry name" value="Winged helix-like DNA-binding domain superfamily/Winged helix DNA-binding domain"/>
    <property type="match status" value="1"/>
</dbReference>
<dbReference type="OrthoDB" id="9808620at2"/>
<reference evidence="9 10" key="1">
    <citation type="submission" date="2017-03" db="EMBL/GenBank/DDBJ databases">
        <title>Genome analysis of Rhizobial strains effectives or ineffectives for nitrogen fixation isolated from bean seeds.</title>
        <authorList>
            <person name="Peralta H."/>
            <person name="Aguilar-Vera A."/>
            <person name="Mora Y."/>
            <person name="Vargas-Lagunas C."/>
            <person name="Girard L."/>
            <person name="Mora J."/>
        </authorList>
    </citation>
    <scope>NUCLEOTIDE SEQUENCE [LARGE SCALE GENOMIC DNA]</scope>
    <source>
        <strain evidence="9 10">CCGM3</strain>
    </source>
</reference>
<protein>
    <recommendedName>
        <fullName evidence="6">HTH-type transcriptional regulator TtuA</fullName>
    </recommendedName>
    <alternativeName>
        <fullName evidence="7">Tartrate utilization transcriptional regulator</fullName>
    </alternativeName>
</protein>
<gene>
    <name evidence="9" type="ORF">B5K06_20890</name>
</gene>
<evidence type="ECO:0000256" key="5">
    <source>
        <dbReference type="ARBA" id="ARBA00054626"/>
    </source>
</evidence>
<comment type="similarity">
    <text evidence="1">Belongs to the LysR transcriptional regulatory family.</text>
</comment>
<dbReference type="GO" id="GO:0000976">
    <property type="term" value="F:transcription cis-regulatory region binding"/>
    <property type="evidence" value="ECO:0007669"/>
    <property type="project" value="TreeGrafter"/>
</dbReference>
<keyword evidence="3" id="KW-0238">DNA-binding</keyword>
<evidence type="ECO:0000313" key="9">
    <source>
        <dbReference type="EMBL" id="RDJ08991.1"/>
    </source>
</evidence>
<dbReference type="InterPro" id="IPR005119">
    <property type="entry name" value="LysR_subst-bd"/>
</dbReference>
<dbReference type="EMBL" id="NAAC01000018">
    <property type="protein sequence ID" value="RDJ08991.1"/>
    <property type="molecule type" value="Genomic_DNA"/>
</dbReference>
<dbReference type="Gene3D" id="3.40.190.290">
    <property type="match status" value="1"/>
</dbReference>
<organism evidence="9 10">
    <name type="scientific">Rhizobium grahamii</name>
    <dbReference type="NCBI Taxonomy" id="1120045"/>
    <lineage>
        <taxon>Bacteria</taxon>
        <taxon>Pseudomonadati</taxon>
        <taxon>Pseudomonadota</taxon>
        <taxon>Alphaproteobacteria</taxon>
        <taxon>Hyphomicrobiales</taxon>
        <taxon>Rhizobiaceae</taxon>
        <taxon>Rhizobium/Agrobacterium group</taxon>
        <taxon>Rhizobium</taxon>
    </lineage>
</organism>
<comment type="caution">
    <text evidence="9">The sequence shown here is derived from an EMBL/GenBank/DDBJ whole genome shotgun (WGS) entry which is preliminary data.</text>
</comment>
<dbReference type="SUPFAM" id="SSF53850">
    <property type="entry name" value="Periplasmic binding protein-like II"/>
    <property type="match status" value="1"/>
</dbReference>
<accession>A0A370KLE1</accession>
<dbReference type="PANTHER" id="PTHR30126">
    <property type="entry name" value="HTH-TYPE TRANSCRIPTIONAL REGULATOR"/>
    <property type="match status" value="1"/>
</dbReference>
<evidence type="ECO:0000256" key="1">
    <source>
        <dbReference type="ARBA" id="ARBA00009437"/>
    </source>
</evidence>
<dbReference type="PRINTS" id="PR00039">
    <property type="entry name" value="HTHLYSR"/>
</dbReference>
<proteinExistence type="inferred from homology"/>
<sequence>MTLEQLRIFVEVAARQHITQAASHLHMTQSAVSAAITALESRHRVALFDRVGRSIVLNQAGRMFLKEAQAVLASARAAEAALMDLSGLMHGELSIMASQTVAGYWLAPRLAEYRKCYPGIALDIRIGNTEEVTDAVADGRAEIGLIEWPQERRGLSMREVATDEMIAIVAPEHAWADGKPRTVRDFPQTAWILREPGSGTRRAFESLLQTAGLTVDTLDIPMSLPGNETVIGTVEAGLGATLISRSIATPFLRAGTLKEANIPALPRPFFLLRHQERYRSKAADAFDAMISAGNSGEQA</sequence>
<dbReference type="Proteomes" id="UP000254939">
    <property type="component" value="Unassembled WGS sequence"/>
</dbReference>
<dbReference type="PROSITE" id="PS50931">
    <property type="entry name" value="HTH_LYSR"/>
    <property type="match status" value="1"/>
</dbReference>
<dbReference type="InterPro" id="IPR036388">
    <property type="entry name" value="WH-like_DNA-bd_sf"/>
</dbReference>
<name>A0A370KLE1_9HYPH</name>
<evidence type="ECO:0000256" key="6">
    <source>
        <dbReference type="ARBA" id="ARBA00067332"/>
    </source>
</evidence>
<dbReference type="PANTHER" id="PTHR30126:SF39">
    <property type="entry name" value="HTH-TYPE TRANSCRIPTIONAL REGULATOR CYSL"/>
    <property type="match status" value="1"/>
</dbReference>
<dbReference type="InterPro" id="IPR036390">
    <property type="entry name" value="WH_DNA-bd_sf"/>
</dbReference>
<dbReference type="GO" id="GO:0003700">
    <property type="term" value="F:DNA-binding transcription factor activity"/>
    <property type="evidence" value="ECO:0007669"/>
    <property type="project" value="InterPro"/>
</dbReference>
<evidence type="ECO:0000256" key="4">
    <source>
        <dbReference type="ARBA" id="ARBA00023163"/>
    </source>
</evidence>
<dbReference type="FunFam" id="1.10.10.10:FF:000001">
    <property type="entry name" value="LysR family transcriptional regulator"/>
    <property type="match status" value="1"/>
</dbReference>
<feature type="domain" description="HTH lysR-type" evidence="8">
    <location>
        <begin position="1"/>
        <end position="58"/>
    </location>
</feature>
<evidence type="ECO:0000259" key="8">
    <source>
        <dbReference type="PROSITE" id="PS50931"/>
    </source>
</evidence>